<feature type="domain" description="Asparaginase/glutaminase C-terminal" evidence="3">
    <location>
        <begin position="93"/>
        <end position="152"/>
    </location>
</feature>
<evidence type="ECO:0000256" key="1">
    <source>
        <dbReference type="ARBA" id="ARBA00012920"/>
    </source>
</evidence>
<keyword evidence="5" id="KW-1185">Reference proteome</keyword>
<organism evidence="4 5">
    <name type="scientific">Fusarium longipes</name>
    <dbReference type="NCBI Taxonomy" id="694270"/>
    <lineage>
        <taxon>Eukaryota</taxon>
        <taxon>Fungi</taxon>
        <taxon>Dikarya</taxon>
        <taxon>Ascomycota</taxon>
        <taxon>Pezizomycotina</taxon>
        <taxon>Sordariomycetes</taxon>
        <taxon>Hypocreomycetidae</taxon>
        <taxon>Hypocreales</taxon>
        <taxon>Nectriaceae</taxon>
        <taxon>Fusarium</taxon>
    </lineage>
</organism>
<dbReference type="PROSITE" id="PS51732">
    <property type="entry name" value="ASN_GLN_ASE_3"/>
    <property type="match status" value="1"/>
</dbReference>
<dbReference type="Pfam" id="PF17763">
    <property type="entry name" value="Asparaginase_C"/>
    <property type="match status" value="1"/>
</dbReference>
<dbReference type="AlphaFoldDB" id="A0A395STG8"/>
<reference evidence="4 5" key="1">
    <citation type="journal article" date="2018" name="PLoS Pathog.">
        <title>Evolution of structural diversity of trichothecenes, a family of toxins produced by plant pathogenic and entomopathogenic fungi.</title>
        <authorList>
            <person name="Proctor R.H."/>
            <person name="McCormick S.P."/>
            <person name="Kim H.S."/>
            <person name="Cardoza R.E."/>
            <person name="Stanley A.M."/>
            <person name="Lindo L."/>
            <person name="Kelly A."/>
            <person name="Brown D.W."/>
            <person name="Lee T."/>
            <person name="Vaughan M.M."/>
            <person name="Alexander N.J."/>
            <person name="Busman M."/>
            <person name="Gutierrez S."/>
        </authorList>
    </citation>
    <scope>NUCLEOTIDE SEQUENCE [LARGE SCALE GENOMIC DNA]</scope>
    <source>
        <strain evidence="4 5">NRRL 20695</strain>
    </source>
</reference>
<dbReference type="SUPFAM" id="SSF53774">
    <property type="entry name" value="Glutaminase/Asparaginase"/>
    <property type="match status" value="1"/>
</dbReference>
<dbReference type="InterPro" id="IPR037152">
    <property type="entry name" value="L-asparaginase_N_sf"/>
</dbReference>
<dbReference type="InterPro" id="IPR036152">
    <property type="entry name" value="Asp/glu_Ase-like_sf"/>
</dbReference>
<dbReference type="Pfam" id="PF00710">
    <property type="entry name" value="Asparaginase"/>
    <property type="match status" value="1"/>
</dbReference>
<dbReference type="Gene3D" id="3.40.50.1170">
    <property type="entry name" value="L-asparaginase, N-terminal domain"/>
    <property type="match status" value="1"/>
</dbReference>
<gene>
    <name evidence="4" type="ORF">FLONG3_5742</name>
</gene>
<dbReference type="GO" id="GO:0004067">
    <property type="term" value="F:asparaginase activity"/>
    <property type="evidence" value="ECO:0007669"/>
    <property type="project" value="UniProtKB-UniRule"/>
</dbReference>
<dbReference type="InterPro" id="IPR027473">
    <property type="entry name" value="L-asparaginase_C"/>
</dbReference>
<protein>
    <recommendedName>
        <fullName evidence="1">asparaginase</fullName>
        <ecNumber evidence="1">3.5.1.1</ecNumber>
    </recommendedName>
</protein>
<evidence type="ECO:0000259" key="3">
    <source>
        <dbReference type="Pfam" id="PF17763"/>
    </source>
</evidence>
<comment type="caution">
    <text evidence="4">The sequence shown here is derived from an EMBL/GenBank/DDBJ whole genome shotgun (WGS) entry which is preliminary data.</text>
</comment>
<dbReference type="EMBL" id="PXOG01000123">
    <property type="protein sequence ID" value="RGP75352.1"/>
    <property type="molecule type" value="Genomic_DNA"/>
</dbReference>
<dbReference type="OrthoDB" id="542841at2759"/>
<evidence type="ECO:0000313" key="4">
    <source>
        <dbReference type="EMBL" id="RGP75352.1"/>
    </source>
</evidence>
<name>A0A395STG8_9HYPO</name>
<proteinExistence type="predicted"/>
<dbReference type="Proteomes" id="UP000266234">
    <property type="component" value="Unassembled WGS sequence"/>
</dbReference>
<evidence type="ECO:0000313" key="5">
    <source>
        <dbReference type="Proteomes" id="UP000266234"/>
    </source>
</evidence>
<dbReference type="InterPro" id="IPR027474">
    <property type="entry name" value="L-asparaginase_N"/>
</dbReference>
<evidence type="ECO:0000259" key="2">
    <source>
        <dbReference type="Pfam" id="PF00710"/>
    </source>
</evidence>
<dbReference type="EC" id="3.5.1.1" evidence="1"/>
<dbReference type="Gene3D" id="3.40.50.40">
    <property type="match status" value="1"/>
</dbReference>
<feature type="domain" description="L-asparaginase N-terminal" evidence="2">
    <location>
        <begin position="1"/>
        <end position="66"/>
    </location>
</feature>
<dbReference type="InterPro" id="IPR006034">
    <property type="entry name" value="Asparaginase/glutaminase-like"/>
</dbReference>
<dbReference type="STRING" id="694270.A0A395STG8"/>
<dbReference type="PIRSF" id="PIRSF500176">
    <property type="entry name" value="L_ASNase"/>
    <property type="match status" value="1"/>
</dbReference>
<accession>A0A395STG8</accession>
<dbReference type="PIRSF" id="PIRSF001220">
    <property type="entry name" value="L-ASNase_gatD"/>
    <property type="match status" value="1"/>
</dbReference>
<sequence>MSSDGPLNFYEAIRTAIHPKAHDPGAMIAFSDHLVSVFYGTKTNGNTVITFLAPDQGYIGQSLAGQPYFIYGPSLPKVRHYFNPFRLTHPLPKVATLYGHEGFDAGPLRAAAANGAKEIVITGVGPGGLSTDATKVANRLFEQGIVTVASLRPSRVAYY</sequence>
<dbReference type="InterPro" id="IPR040919">
    <property type="entry name" value="Asparaginase_C"/>
</dbReference>
<dbReference type="GO" id="GO:0009066">
    <property type="term" value="P:aspartate family amino acid metabolic process"/>
    <property type="evidence" value="ECO:0007669"/>
    <property type="project" value="UniProtKB-ARBA"/>
</dbReference>